<evidence type="ECO:0000313" key="6">
    <source>
        <dbReference type="Proteomes" id="UP000476064"/>
    </source>
</evidence>
<keyword evidence="5" id="KW-0282">Flagellum</keyword>
<comment type="function">
    <text evidence="4">Acts as an anti-CsrA protein, binds CsrA and prevents it from repressing translation of its target genes, one of which is flagellin. Binds to flagellin and participates in the assembly of the flagellum.</text>
</comment>
<dbReference type="EMBL" id="CP048209">
    <property type="protein sequence ID" value="QHT63448.1"/>
    <property type="molecule type" value="Genomic_DNA"/>
</dbReference>
<evidence type="ECO:0000256" key="3">
    <source>
        <dbReference type="ARBA" id="ARBA00022845"/>
    </source>
</evidence>
<dbReference type="Proteomes" id="UP000476064">
    <property type="component" value="Chromosome"/>
</dbReference>
<dbReference type="AlphaFoldDB" id="A0A6C0G1U9"/>
<dbReference type="SUPFAM" id="SSF141457">
    <property type="entry name" value="BH3618-like"/>
    <property type="match status" value="1"/>
</dbReference>
<evidence type="ECO:0000256" key="4">
    <source>
        <dbReference type="HAMAP-Rule" id="MF_01185"/>
    </source>
</evidence>
<accession>A0A6C0G1U9</accession>
<evidence type="ECO:0000256" key="1">
    <source>
        <dbReference type="ARBA" id="ARBA00022490"/>
    </source>
</evidence>
<keyword evidence="3 4" id="KW-0810">Translation regulation</keyword>
<dbReference type="KEGG" id="plyc:GXP70_28180"/>
<dbReference type="NCBIfam" id="NF009793">
    <property type="entry name" value="PRK13285.1-1"/>
    <property type="match status" value="1"/>
</dbReference>
<dbReference type="InterPro" id="IPR003775">
    <property type="entry name" value="Flagellar_assembly_factor_FliW"/>
</dbReference>
<comment type="subunit">
    <text evidence="4">Interacts with translational regulator CsrA and flagellin(s).</text>
</comment>
<comment type="similarity">
    <text evidence="4">Belongs to the FliW family.</text>
</comment>
<dbReference type="HAMAP" id="MF_01185">
    <property type="entry name" value="FliW"/>
    <property type="match status" value="1"/>
</dbReference>
<dbReference type="PANTHER" id="PTHR39190">
    <property type="entry name" value="FLAGELLAR ASSEMBLY FACTOR FLIW"/>
    <property type="match status" value="1"/>
</dbReference>
<organism evidence="5 6">
    <name type="scientific">Paenibacillus lycopersici</name>
    <dbReference type="NCBI Taxonomy" id="2704462"/>
    <lineage>
        <taxon>Bacteria</taxon>
        <taxon>Bacillati</taxon>
        <taxon>Bacillota</taxon>
        <taxon>Bacilli</taxon>
        <taxon>Bacillales</taxon>
        <taxon>Paenibacillaceae</taxon>
        <taxon>Paenibacillus</taxon>
    </lineage>
</organism>
<dbReference type="PANTHER" id="PTHR39190:SF1">
    <property type="entry name" value="FLAGELLAR ASSEMBLY FACTOR FLIW"/>
    <property type="match status" value="1"/>
</dbReference>
<gene>
    <name evidence="4" type="primary">fliW</name>
    <name evidence="5" type="ORF">GXP70_28180</name>
</gene>
<dbReference type="GO" id="GO:0005737">
    <property type="term" value="C:cytoplasm"/>
    <property type="evidence" value="ECO:0007669"/>
    <property type="project" value="UniProtKB-SubCell"/>
</dbReference>
<keyword evidence="5" id="KW-0969">Cilium</keyword>
<keyword evidence="5" id="KW-0966">Cell projection</keyword>
<keyword evidence="1 4" id="KW-0963">Cytoplasm</keyword>
<name>A0A6C0G1U9_9BACL</name>
<dbReference type="Gene3D" id="2.30.290.10">
    <property type="entry name" value="BH3618-like"/>
    <property type="match status" value="1"/>
</dbReference>
<dbReference type="GO" id="GO:0044780">
    <property type="term" value="P:bacterial-type flagellum assembly"/>
    <property type="evidence" value="ECO:0007669"/>
    <property type="project" value="UniProtKB-UniRule"/>
</dbReference>
<reference evidence="5 6" key="1">
    <citation type="submission" date="2020-01" db="EMBL/GenBank/DDBJ databases">
        <title>Paenibacillus sp. nov., isolated from tomato rhizosphere.</title>
        <authorList>
            <person name="Weon H.-Y."/>
            <person name="Lee S.A."/>
        </authorList>
    </citation>
    <scope>NUCLEOTIDE SEQUENCE [LARGE SCALE GENOMIC DNA]</scope>
    <source>
        <strain evidence="5 6">12200R-189</strain>
    </source>
</reference>
<comment type="subcellular location">
    <subcellularLocation>
        <location evidence="4">Cytoplasm</location>
    </subcellularLocation>
</comment>
<dbReference type="GO" id="GO:0006417">
    <property type="term" value="P:regulation of translation"/>
    <property type="evidence" value="ECO:0007669"/>
    <property type="project" value="UniProtKB-KW"/>
</dbReference>
<evidence type="ECO:0000256" key="2">
    <source>
        <dbReference type="ARBA" id="ARBA00022795"/>
    </source>
</evidence>
<protein>
    <recommendedName>
        <fullName evidence="4">Flagellar assembly factor FliW</fullName>
    </recommendedName>
</protein>
<proteinExistence type="inferred from homology"/>
<dbReference type="InterPro" id="IPR024046">
    <property type="entry name" value="Flagellar_assmbl_FliW_dom_sf"/>
</dbReference>
<keyword evidence="2 4" id="KW-1005">Bacterial flagellum biogenesis</keyword>
<dbReference type="RefSeq" id="WP_162359993.1">
    <property type="nucleotide sequence ID" value="NZ_CP048209.1"/>
</dbReference>
<sequence length="145" mass="16504">MRLETSRFGEIDLDEDRIYHFEHGIPGFEPFKRFMLIEVAEHAPFAYLQSLDDGKLAFIVTNPFEFVGNYEFDLPESVTNELQLASEEEVDVRVIVSIHGELEQATANLIAPIVLNAKKRLGKQIILTAAPYTTRHRLFVPADAE</sequence>
<keyword evidence="6" id="KW-1185">Reference proteome</keyword>
<dbReference type="Pfam" id="PF02623">
    <property type="entry name" value="FliW"/>
    <property type="match status" value="1"/>
</dbReference>
<evidence type="ECO:0000313" key="5">
    <source>
        <dbReference type="EMBL" id="QHT63448.1"/>
    </source>
</evidence>
<keyword evidence="4" id="KW-0143">Chaperone</keyword>